<keyword evidence="3" id="KW-1185">Reference proteome</keyword>
<protein>
    <submittedName>
        <fullName evidence="2">Uncharacterized protein</fullName>
    </submittedName>
</protein>
<dbReference type="Proteomes" id="UP000000305">
    <property type="component" value="Unassembled WGS sequence"/>
</dbReference>
<feature type="compositionally biased region" description="Polar residues" evidence="1">
    <location>
        <begin position="162"/>
        <end position="174"/>
    </location>
</feature>
<dbReference type="KEGG" id="dpx:DAPPUDRAFT_252015"/>
<evidence type="ECO:0000256" key="1">
    <source>
        <dbReference type="SAM" id="MobiDB-lite"/>
    </source>
</evidence>
<sequence length="174" mass="18539">MEDYNDYTMPSLGTAGTAVGAQYGQADNYKSSLISNYGYIISFSTSHHPERQYIYYKPKASNGGAASLPAGCTPLCLKSSQLVRTASETNRKEPHSSTTPGVVSAEKQQQHQLSLAASNKPTAGDVAGDGQQHQLPDFGLSALVEPEVISTNHHQDPLSATVRDTSIQNAGRLS</sequence>
<name>E9H1R0_DAPPU</name>
<feature type="compositionally biased region" description="Polar residues" evidence="1">
    <location>
        <begin position="96"/>
        <end position="114"/>
    </location>
</feature>
<gene>
    <name evidence="2" type="ORF">DAPPUDRAFT_252015</name>
</gene>
<evidence type="ECO:0000313" key="2">
    <source>
        <dbReference type="EMBL" id="EFX74324.1"/>
    </source>
</evidence>
<dbReference type="AlphaFoldDB" id="E9H1R0"/>
<feature type="region of interest" description="Disordered" evidence="1">
    <location>
        <begin position="83"/>
        <end position="114"/>
    </location>
</feature>
<organism evidence="2 3">
    <name type="scientific">Daphnia pulex</name>
    <name type="common">Water flea</name>
    <dbReference type="NCBI Taxonomy" id="6669"/>
    <lineage>
        <taxon>Eukaryota</taxon>
        <taxon>Metazoa</taxon>
        <taxon>Ecdysozoa</taxon>
        <taxon>Arthropoda</taxon>
        <taxon>Crustacea</taxon>
        <taxon>Branchiopoda</taxon>
        <taxon>Diplostraca</taxon>
        <taxon>Cladocera</taxon>
        <taxon>Anomopoda</taxon>
        <taxon>Daphniidae</taxon>
        <taxon>Daphnia</taxon>
    </lineage>
</organism>
<feature type="region of interest" description="Disordered" evidence="1">
    <location>
        <begin position="147"/>
        <end position="174"/>
    </location>
</feature>
<dbReference type="InParanoid" id="E9H1R0"/>
<reference evidence="2 3" key="1">
    <citation type="journal article" date="2011" name="Science">
        <title>The ecoresponsive genome of Daphnia pulex.</title>
        <authorList>
            <person name="Colbourne J.K."/>
            <person name="Pfrender M.E."/>
            <person name="Gilbert D."/>
            <person name="Thomas W.K."/>
            <person name="Tucker A."/>
            <person name="Oakley T.H."/>
            <person name="Tokishita S."/>
            <person name="Aerts A."/>
            <person name="Arnold G.J."/>
            <person name="Basu M.K."/>
            <person name="Bauer D.J."/>
            <person name="Caceres C.E."/>
            <person name="Carmel L."/>
            <person name="Casola C."/>
            <person name="Choi J.H."/>
            <person name="Detter J.C."/>
            <person name="Dong Q."/>
            <person name="Dusheyko S."/>
            <person name="Eads B.D."/>
            <person name="Frohlich T."/>
            <person name="Geiler-Samerotte K.A."/>
            <person name="Gerlach D."/>
            <person name="Hatcher P."/>
            <person name="Jogdeo S."/>
            <person name="Krijgsveld J."/>
            <person name="Kriventseva E.V."/>
            <person name="Kultz D."/>
            <person name="Laforsch C."/>
            <person name="Lindquist E."/>
            <person name="Lopez J."/>
            <person name="Manak J.R."/>
            <person name="Muller J."/>
            <person name="Pangilinan J."/>
            <person name="Patwardhan R.P."/>
            <person name="Pitluck S."/>
            <person name="Pritham E.J."/>
            <person name="Rechtsteiner A."/>
            <person name="Rho M."/>
            <person name="Rogozin I.B."/>
            <person name="Sakarya O."/>
            <person name="Salamov A."/>
            <person name="Schaack S."/>
            <person name="Shapiro H."/>
            <person name="Shiga Y."/>
            <person name="Skalitzky C."/>
            <person name="Smith Z."/>
            <person name="Souvorov A."/>
            <person name="Sung W."/>
            <person name="Tang Z."/>
            <person name="Tsuchiya D."/>
            <person name="Tu H."/>
            <person name="Vos H."/>
            <person name="Wang M."/>
            <person name="Wolf Y.I."/>
            <person name="Yamagata H."/>
            <person name="Yamada T."/>
            <person name="Ye Y."/>
            <person name="Shaw J.R."/>
            <person name="Andrews J."/>
            <person name="Crease T.J."/>
            <person name="Tang H."/>
            <person name="Lucas S.M."/>
            <person name="Robertson H.M."/>
            <person name="Bork P."/>
            <person name="Koonin E.V."/>
            <person name="Zdobnov E.M."/>
            <person name="Grigoriev I.V."/>
            <person name="Lynch M."/>
            <person name="Boore J.L."/>
        </authorList>
    </citation>
    <scope>NUCLEOTIDE SEQUENCE [LARGE SCALE GENOMIC DNA]</scope>
</reference>
<evidence type="ECO:0000313" key="3">
    <source>
        <dbReference type="Proteomes" id="UP000000305"/>
    </source>
</evidence>
<dbReference type="EMBL" id="GL732584">
    <property type="protein sequence ID" value="EFX74324.1"/>
    <property type="molecule type" value="Genomic_DNA"/>
</dbReference>
<dbReference type="HOGENOM" id="CLU_1541694_0_0_1"/>
<accession>E9H1R0</accession>
<proteinExistence type="predicted"/>